<dbReference type="CDD" id="cd03231">
    <property type="entry name" value="ABC_CcmA_heme_exporter"/>
    <property type="match status" value="1"/>
</dbReference>
<accession>A0A3S4X8I4</accession>
<sequence>MRNITPNGVHSSPAAGFERTVAYAMIRYPKEKYESSMLEARNLSCVRDERTLFDRLSFLVSPGDIIQVEGPNGAGKTSLLRILAGLAQPDAGEVLWQGENTRHRREQYHLDLLFLGHQPGIKSMLTPFENLQFYQAVSQSSDRQAIWQALEQVGLVGYEDVPVAQLSAGQQRRVALARLWLSKCPLWILDEPLTAIDKQGVVELTALFGQHAQQGGMVLLTTHQDLTGTSQAVRKIRLTQTSAEIA</sequence>
<dbReference type="PROSITE" id="PS50893">
    <property type="entry name" value="ABC_TRANSPORTER_2"/>
    <property type="match status" value="1"/>
</dbReference>
<dbReference type="GO" id="GO:0005524">
    <property type="term" value="F:ATP binding"/>
    <property type="evidence" value="ECO:0007669"/>
    <property type="project" value="UniProtKB-KW"/>
</dbReference>
<dbReference type="GO" id="GO:0017004">
    <property type="term" value="P:cytochrome complex assembly"/>
    <property type="evidence" value="ECO:0007669"/>
    <property type="project" value="UniProtKB-KW"/>
</dbReference>
<evidence type="ECO:0000256" key="4">
    <source>
        <dbReference type="ARBA" id="ARBA00022840"/>
    </source>
</evidence>
<keyword evidence="3" id="KW-0201">Cytochrome c-type biogenesis</keyword>
<keyword evidence="5" id="KW-1278">Translocase</keyword>
<evidence type="ECO:0000313" key="8">
    <source>
        <dbReference type="EMBL" id="VEI73397.1"/>
    </source>
</evidence>
<gene>
    <name evidence="8" type="primary">ccmA</name>
    <name evidence="8" type="ORF">NCTC13193_04135</name>
</gene>
<dbReference type="InterPro" id="IPR027417">
    <property type="entry name" value="P-loop_NTPase"/>
</dbReference>
<dbReference type="AlphaFoldDB" id="A0A3S4X8I4"/>
<dbReference type="InterPro" id="IPR003593">
    <property type="entry name" value="AAA+_ATPase"/>
</dbReference>
<protein>
    <submittedName>
        <fullName evidence="8">Cytochrome c biogenesis ATP-binding export protein CcmA</fullName>
        <ecNumber evidence="8">3.6.3.41</ecNumber>
    </submittedName>
</protein>
<dbReference type="EC" id="3.6.3.41" evidence="8"/>
<dbReference type="GO" id="GO:0022857">
    <property type="term" value="F:transmembrane transporter activity"/>
    <property type="evidence" value="ECO:0007669"/>
    <property type="project" value="InterPro"/>
</dbReference>
<dbReference type="Proteomes" id="UP000270487">
    <property type="component" value="Chromosome"/>
</dbReference>
<keyword evidence="4 8" id="KW-0067">ATP-binding</keyword>
<dbReference type="PANTHER" id="PTHR43499">
    <property type="entry name" value="ABC TRANSPORTER I FAMILY MEMBER 1"/>
    <property type="match status" value="1"/>
</dbReference>
<feature type="domain" description="ABC transporter" evidence="7">
    <location>
        <begin position="38"/>
        <end position="246"/>
    </location>
</feature>
<keyword evidence="1" id="KW-0813">Transport</keyword>
<dbReference type="GO" id="GO:0016887">
    <property type="term" value="F:ATP hydrolysis activity"/>
    <property type="evidence" value="ECO:0007669"/>
    <property type="project" value="InterPro"/>
</dbReference>
<keyword evidence="8" id="KW-0378">Hydrolase</keyword>
<name>A0A3S4X8I4_SERFO</name>
<dbReference type="Gene3D" id="3.40.50.300">
    <property type="entry name" value="P-loop containing nucleotide triphosphate hydrolases"/>
    <property type="match status" value="1"/>
</dbReference>
<dbReference type="InterPro" id="IPR003439">
    <property type="entry name" value="ABC_transporter-like_ATP-bd"/>
</dbReference>
<dbReference type="EMBL" id="LR134492">
    <property type="protein sequence ID" value="VEI73397.1"/>
    <property type="molecule type" value="Genomic_DNA"/>
</dbReference>
<dbReference type="InterPro" id="IPR017871">
    <property type="entry name" value="ABC_transporter-like_CS"/>
</dbReference>
<evidence type="ECO:0000256" key="1">
    <source>
        <dbReference type="ARBA" id="ARBA00022448"/>
    </source>
</evidence>
<dbReference type="PROSITE" id="PS00211">
    <property type="entry name" value="ABC_TRANSPORTER_1"/>
    <property type="match status" value="1"/>
</dbReference>
<evidence type="ECO:0000256" key="3">
    <source>
        <dbReference type="ARBA" id="ARBA00022748"/>
    </source>
</evidence>
<dbReference type="NCBIfam" id="NF010061">
    <property type="entry name" value="PRK13538.1"/>
    <property type="match status" value="1"/>
</dbReference>
<organism evidence="8 9">
    <name type="scientific">Serratia fonticola</name>
    <dbReference type="NCBI Taxonomy" id="47917"/>
    <lineage>
        <taxon>Bacteria</taxon>
        <taxon>Pseudomonadati</taxon>
        <taxon>Pseudomonadota</taxon>
        <taxon>Gammaproteobacteria</taxon>
        <taxon>Enterobacterales</taxon>
        <taxon>Yersiniaceae</taxon>
        <taxon>Serratia</taxon>
    </lineage>
</organism>
<proteinExistence type="predicted"/>
<keyword evidence="6" id="KW-0472">Membrane</keyword>
<dbReference type="NCBIfam" id="TIGR01189">
    <property type="entry name" value="ccmA"/>
    <property type="match status" value="1"/>
</dbReference>
<dbReference type="SUPFAM" id="SSF52540">
    <property type="entry name" value="P-loop containing nucleoside triphosphate hydrolases"/>
    <property type="match status" value="1"/>
</dbReference>
<evidence type="ECO:0000256" key="2">
    <source>
        <dbReference type="ARBA" id="ARBA00022741"/>
    </source>
</evidence>
<evidence type="ECO:0000256" key="5">
    <source>
        <dbReference type="ARBA" id="ARBA00022967"/>
    </source>
</evidence>
<reference evidence="8 9" key="1">
    <citation type="submission" date="2018-12" db="EMBL/GenBank/DDBJ databases">
        <authorList>
            <consortium name="Pathogen Informatics"/>
        </authorList>
    </citation>
    <scope>NUCLEOTIDE SEQUENCE [LARGE SCALE GENOMIC DNA]</scope>
    <source>
        <strain evidence="8 9">NCTC13193</strain>
    </source>
</reference>
<keyword evidence="2" id="KW-0547">Nucleotide-binding</keyword>
<dbReference type="SMART" id="SM00382">
    <property type="entry name" value="AAA"/>
    <property type="match status" value="1"/>
</dbReference>
<evidence type="ECO:0000313" key="9">
    <source>
        <dbReference type="Proteomes" id="UP000270487"/>
    </source>
</evidence>
<evidence type="ECO:0000259" key="7">
    <source>
        <dbReference type="PROSITE" id="PS50893"/>
    </source>
</evidence>
<dbReference type="PANTHER" id="PTHR43499:SF1">
    <property type="entry name" value="ABC TRANSPORTER I FAMILY MEMBER 1"/>
    <property type="match status" value="1"/>
</dbReference>
<evidence type="ECO:0000256" key="6">
    <source>
        <dbReference type="ARBA" id="ARBA00023136"/>
    </source>
</evidence>
<dbReference type="InterPro" id="IPR005895">
    <property type="entry name" value="ABC_transptr_haem_export_CcmA"/>
</dbReference>
<dbReference type="Pfam" id="PF00005">
    <property type="entry name" value="ABC_tran"/>
    <property type="match status" value="1"/>
</dbReference>